<evidence type="ECO:0000313" key="1">
    <source>
        <dbReference type="EMBL" id="SJL09954.1"/>
    </source>
</evidence>
<protein>
    <submittedName>
        <fullName evidence="1">Uncharacterized protein</fullName>
    </submittedName>
</protein>
<proteinExistence type="predicted"/>
<reference evidence="2" key="1">
    <citation type="journal article" date="2017" name="Nat. Ecol. Evol.">
        <title>Genome expansion and lineage-specific genetic innovations in the forest pathogenic fungi Armillaria.</title>
        <authorList>
            <person name="Sipos G."/>
            <person name="Prasanna A.N."/>
            <person name="Walter M.C."/>
            <person name="O'Connor E."/>
            <person name="Balint B."/>
            <person name="Krizsan K."/>
            <person name="Kiss B."/>
            <person name="Hess J."/>
            <person name="Varga T."/>
            <person name="Slot J."/>
            <person name="Riley R."/>
            <person name="Boka B."/>
            <person name="Rigling D."/>
            <person name="Barry K."/>
            <person name="Lee J."/>
            <person name="Mihaltcheva S."/>
            <person name="LaButti K."/>
            <person name="Lipzen A."/>
            <person name="Waldron R."/>
            <person name="Moloney N.M."/>
            <person name="Sperisen C."/>
            <person name="Kredics L."/>
            <person name="Vagvoelgyi C."/>
            <person name="Patrignani A."/>
            <person name="Fitzpatrick D."/>
            <person name="Nagy I."/>
            <person name="Doyle S."/>
            <person name="Anderson J.B."/>
            <person name="Grigoriev I.V."/>
            <person name="Gueldener U."/>
            <person name="Muensterkoetter M."/>
            <person name="Nagy L.G."/>
        </authorList>
    </citation>
    <scope>NUCLEOTIDE SEQUENCE [LARGE SCALE GENOMIC DNA]</scope>
    <source>
        <strain evidence="2">C18/9</strain>
    </source>
</reference>
<sequence length="184" mass="20750">MAPNSLSAGRMHQHVPLDPDSLYVCTVQLATGAFHWAIIITDANSRAVRHHWYQVSGRPYAETYGSQTVTPATRTGNSAVLGYYKLEGYVPCPDFVDICRSVFTSYATVDENRAHNMTCRTWILQVLMGLYDKGSFPGRKENRTELISLVETKIKTMSTQADNNFLTLFYQSLVHQYHPPVLSL</sequence>
<evidence type="ECO:0000313" key="2">
    <source>
        <dbReference type="Proteomes" id="UP000219338"/>
    </source>
</evidence>
<dbReference type="Proteomes" id="UP000219338">
    <property type="component" value="Unassembled WGS sequence"/>
</dbReference>
<dbReference type="OMA" id="CRTWILQ"/>
<name>A0A284RMK4_ARMOS</name>
<accession>A0A284RMK4</accession>
<dbReference type="AlphaFoldDB" id="A0A284RMK4"/>
<dbReference type="EMBL" id="FUEG01000011">
    <property type="protein sequence ID" value="SJL09954.1"/>
    <property type="molecule type" value="Genomic_DNA"/>
</dbReference>
<keyword evidence="2" id="KW-1185">Reference proteome</keyword>
<dbReference type="OrthoDB" id="2603374at2759"/>
<gene>
    <name evidence="1" type="ORF">ARMOST_13336</name>
</gene>
<organism evidence="1 2">
    <name type="scientific">Armillaria ostoyae</name>
    <name type="common">Armillaria root rot fungus</name>
    <dbReference type="NCBI Taxonomy" id="47428"/>
    <lineage>
        <taxon>Eukaryota</taxon>
        <taxon>Fungi</taxon>
        <taxon>Dikarya</taxon>
        <taxon>Basidiomycota</taxon>
        <taxon>Agaricomycotina</taxon>
        <taxon>Agaricomycetes</taxon>
        <taxon>Agaricomycetidae</taxon>
        <taxon>Agaricales</taxon>
        <taxon>Marasmiineae</taxon>
        <taxon>Physalacriaceae</taxon>
        <taxon>Armillaria</taxon>
    </lineage>
</organism>